<dbReference type="PIRSF" id="PIRSF000853">
    <property type="entry name" value="PPDK"/>
    <property type="match status" value="1"/>
</dbReference>
<keyword evidence="6 20" id="KW-0808">Transferase</keyword>
<evidence type="ECO:0000256" key="1">
    <source>
        <dbReference type="ARBA" id="ARBA00001946"/>
    </source>
</evidence>
<dbReference type="GO" id="GO:0016301">
    <property type="term" value="F:kinase activity"/>
    <property type="evidence" value="ECO:0007669"/>
    <property type="project" value="UniProtKB-UniRule"/>
</dbReference>
<dbReference type="SUPFAM" id="SSF52009">
    <property type="entry name" value="Phosphohistidine domain"/>
    <property type="match status" value="1"/>
</dbReference>
<dbReference type="RefSeq" id="WP_090894905.1">
    <property type="nucleotide sequence ID" value="NZ_CZPZ01000004.1"/>
</dbReference>
<feature type="domain" description="Pyruvate phosphate dikinase AMP/ATP-binding" evidence="18">
    <location>
        <begin position="22"/>
        <end position="57"/>
    </location>
</feature>
<dbReference type="InterPro" id="IPR018274">
    <property type="entry name" value="PEP_util_AS"/>
</dbReference>
<dbReference type="GO" id="GO:0050242">
    <property type="term" value="F:pyruvate, phosphate dikinase activity"/>
    <property type="evidence" value="ECO:0007669"/>
    <property type="project" value="UniProtKB-UniRule"/>
</dbReference>
<dbReference type="GO" id="GO:0046872">
    <property type="term" value="F:metal ion binding"/>
    <property type="evidence" value="ECO:0007669"/>
    <property type="project" value="UniProtKB-UniRule"/>
</dbReference>
<dbReference type="Pfam" id="PF02896">
    <property type="entry name" value="PEP-utilizers_C"/>
    <property type="match status" value="1"/>
</dbReference>
<dbReference type="GO" id="GO:0005524">
    <property type="term" value="F:ATP binding"/>
    <property type="evidence" value="ECO:0007669"/>
    <property type="project" value="UniProtKB-UniRule"/>
</dbReference>
<evidence type="ECO:0000259" key="17">
    <source>
        <dbReference type="Pfam" id="PF00391"/>
    </source>
</evidence>
<dbReference type="PANTHER" id="PTHR22931:SF9">
    <property type="entry name" value="PYRUVATE, PHOSPHATE DIKINASE 1, CHLOROPLASTIC"/>
    <property type="match status" value="1"/>
</dbReference>
<evidence type="ECO:0000256" key="4">
    <source>
        <dbReference type="ARBA" id="ARBA00011994"/>
    </source>
</evidence>
<feature type="binding site" evidence="14">
    <location>
        <position position="770"/>
    </location>
    <ligand>
        <name>substrate</name>
    </ligand>
</feature>
<comment type="function">
    <text evidence="2">Catalyzes the reversible phosphorylation of pyruvate and phosphate.</text>
</comment>
<feature type="binding site" evidence="15">
    <location>
        <position position="770"/>
    </location>
    <ligand>
        <name>Mg(2+)</name>
        <dbReference type="ChEBI" id="CHEBI:18420"/>
    </ligand>
</feature>
<dbReference type="InterPro" id="IPR010121">
    <property type="entry name" value="Pyruvate_phosphate_dikinase"/>
</dbReference>
<evidence type="ECO:0000256" key="14">
    <source>
        <dbReference type="PIRSR" id="PIRSR000853-2"/>
    </source>
</evidence>
<dbReference type="Proteomes" id="UP000198736">
    <property type="component" value="Unassembled WGS sequence"/>
</dbReference>
<evidence type="ECO:0000256" key="12">
    <source>
        <dbReference type="PIRNR" id="PIRNR000853"/>
    </source>
</evidence>
<feature type="binding site" evidence="14">
    <location>
        <position position="793"/>
    </location>
    <ligand>
        <name>substrate</name>
    </ligand>
</feature>
<keyword evidence="21" id="KW-1185">Reference proteome</keyword>
<feature type="active site" description="Tele-phosphohistidine intermediate" evidence="13">
    <location>
        <position position="459"/>
    </location>
</feature>
<organism evidence="20 21">
    <name type="scientific">Candidatus Nitrospira nitrificans</name>
    <dbReference type="NCBI Taxonomy" id="1742973"/>
    <lineage>
        <taxon>Bacteria</taxon>
        <taxon>Pseudomonadati</taxon>
        <taxon>Nitrospirota</taxon>
        <taxon>Nitrospiria</taxon>
        <taxon>Nitrospirales</taxon>
        <taxon>Nitrospiraceae</taxon>
        <taxon>Nitrospira</taxon>
    </lineage>
</organism>
<feature type="region of interest" description="Disordered" evidence="16">
    <location>
        <begin position="897"/>
        <end position="945"/>
    </location>
</feature>
<dbReference type="EMBL" id="CZPZ01000004">
    <property type="protein sequence ID" value="CUS33177.1"/>
    <property type="molecule type" value="Genomic_DNA"/>
</dbReference>
<dbReference type="Gene3D" id="3.30.1490.20">
    <property type="entry name" value="ATP-grasp fold, A domain"/>
    <property type="match status" value="1"/>
</dbReference>
<feature type="domain" description="PEP-utilising enzyme C-terminal" evidence="19">
    <location>
        <begin position="537"/>
        <end position="894"/>
    </location>
</feature>
<evidence type="ECO:0000313" key="21">
    <source>
        <dbReference type="Proteomes" id="UP000198736"/>
    </source>
</evidence>
<evidence type="ECO:0000256" key="13">
    <source>
        <dbReference type="PIRSR" id="PIRSR000853-1"/>
    </source>
</evidence>
<reference evidence="21" key="1">
    <citation type="submission" date="2015-10" db="EMBL/GenBank/DDBJ databases">
        <authorList>
            <person name="Luecker S."/>
            <person name="Luecker S."/>
        </authorList>
    </citation>
    <scope>NUCLEOTIDE SEQUENCE [LARGE SCALE GENOMIC DNA]</scope>
</reference>
<evidence type="ECO:0000256" key="8">
    <source>
        <dbReference type="ARBA" id="ARBA00022741"/>
    </source>
</evidence>
<dbReference type="Gene3D" id="1.20.80.30">
    <property type="match status" value="1"/>
</dbReference>
<dbReference type="EC" id="2.7.9.1" evidence="4 12"/>
<evidence type="ECO:0000256" key="15">
    <source>
        <dbReference type="PIRSR" id="PIRSR000853-3"/>
    </source>
</evidence>
<keyword evidence="11 15" id="KW-0460">Magnesium</keyword>
<feature type="active site" description="Proton donor" evidence="13">
    <location>
        <position position="856"/>
    </location>
</feature>
<sequence length="945" mass="103908">MAKKYVYYFGDGKAEGTSNMKELLGGKGAGLAEMTNLGISVPPGFTISTEACVEYYKIGKKYPPGMWDATLQALKRVERSMGMGFGNPERPLLVSVRSGARASMPGMMDTVLNVGLTTKTVEGLAVKTRNDRFAQDSYRRFVAMFGSIVMGVPREHFEAILNLKKEEMGVKHETQLDARALRDLVERFKSLVKEETGHAFPDDPNEQLKLAIDAVFLSWNGARAITYRRLNGIPDHWGTAINVVAMVFGNMGDTSGTGVAFTRDPNTGERKFFGECLMNAQGEDVVAGIRTPLPVTELARTVPPAYKELEHTYKRLEKHYRDMLDLEFTIQEGTLYMLQTRVGKRTGISAVRIAVEMVNEGLITKREAVQRVGPDQLAQYLYPIFDTQSEAGSTPLGKGLPAGPGAAAGKIALTPDRAVEMKAAGQRVVLVRDETSPDDIHGMNAASGFVTARGGMTSHAAVVARQMGKVCVAGCEAVEVIDAQSVRIGSKVFREGDYLSVNGSTGNVYDGDIPVMESEIIQVVQGKLDAKRSQKYQLFSTILSWADSVRTMKVRANADVPDQAKIARGFGAEGIGLCRTEHMFFAEDRIPIMQKMILARTKEDREKYLEQLLPLQKQDFIGLYREMEGFPVTIRLLDPPLHEFLPKREELMVEIAQLELTGEDGVKLEEQRRLLARVEELHEFNPMLGLRGCRLGITMPEITRMQARAIIEAACELAKEGKKIVPEIMIPLVGMVTEMKSQKDLIREVAQETMKRYNVKLSYLVGTMIELPRAAVTAERIAEEAEFFSFGTNDLTQTTFGFSRDDAAKFIDHYRTVKIMDADPFATLDREGVGSLMKTAIAGGRASRPGIKLGICGEHGGDPSSVEFCHQIGLDYVSCSPFRVAIARLAAAQAAIAEADAKPPAAPKQAATTRVKMKMKPAKVSQSSKRAKPAPKAPSGNRKKR</sequence>
<evidence type="ECO:0000256" key="3">
    <source>
        <dbReference type="ARBA" id="ARBA00007837"/>
    </source>
</evidence>
<dbReference type="InterPro" id="IPR015813">
    <property type="entry name" value="Pyrv/PenolPyrv_kinase-like_dom"/>
</dbReference>
<evidence type="ECO:0000256" key="2">
    <source>
        <dbReference type="ARBA" id="ARBA00003144"/>
    </source>
</evidence>
<dbReference type="InterPro" id="IPR002192">
    <property type="entry name" value="PPDK_AMP/ATP-bd"/>
</dbReference>
<dbReference type="InterPro" id="IPR036637">
    <property type="entry name" value="Phosphohistidine_dom_sf"/>
</dbReference>
<feature type="binding site" evidence="14">
    <location>
        <position position="579"/>
    </location>
    <ligand>
        <name>substrate</name>
    </ligand>
</feature>
<feature type="binding site" evidence="15">
    <location>
        <position position="794"/>
    </location>
    <ligand>
        <name>Mg(2+)</name>
        <dbReference type="ChEBI" id="CHEBI:18420"/>
    </ligand>
</feature>
<dbReference type="InterPro" id="IPR040442">
    <property type="entry name" value="Pyrv_kinase-like_dom_sf"/>
</dbReference>
<dbReference type="Pfam" id="PF01326">
    <property type="entry name" value="PPDK_N"/>
    <property type="match status" value="3"/>
</dbReference>
<dbReference type="InterPro" id="IPR023151">
    <property type="entry name" value="PEP_util_CS"/>
</dbReference>
<keyword evidence="9 20" id="KW-0418">Kinase</keyword>
<feature type="domain" description="Pyruvate phosphate dikinase AMP/ATP-binding" evidence="18">
    <location>
        <begin position="307"/>
        <end position="359"/>
    </location>
</feature>
<protein>
    <recommendedName>
        <fullName evidence="5 12">Pyruvate, phosphate dikinase</fullName>
        <ecNumber evidence="4 12">2.7.9.1</ecNumber>
    </recommendedName>
</protein>
<dbReference type="PROSITE" id="PS00742">
    <property type="entry name" value="PEP_ENZYMES_2"/>
    <property type="match status" value="1"/>
</dbReference>
<dbReference type="SUPFAM" id="SSF56059">
    <property type="entry name" value="Glutathione synthetase ATP-binding domain-like"/>
    <property type="match status" value="1"/>
</dbReference>
<dbReference type="InterPro" id="IPR013815">
    <property type="entry name" value="ATP_grasp_subdomain_1"/>
</dbReference>
<dbReference type="AlphaFoldDB" id="A0A0S4L8U6"/>
<feature type="binding site" evidence="14">
    <location>
        <position position="635"/>
    </location>
    <ligand>
        <name>substrate</name>
    </ligand>
</feature>
<keyword evidence="7 15" id="KW-0479">Metal-binding</keyword>
<feature type="binding site" evidence="14">
    <location>
        <position position="791"/>
    </location>
    <ligand>
        <name>substrate</name>
    </ligand>
</feature>
<evidence type="ECO:0000256" key="9">
    <source>
        <dbReference type="ARBA" id="ARBA00022777"/>
    </source>
</evidence>
<dbReference type="NCBIfam" id="TIGR01828">
    <property type="entry name" value="pyru_phos_dikin"/>
    <property type="match status" value="1"/>
</dbReference>
<evidence type="ECO:0000256" key="7">
    <source>
        <dbReference type="ARBA" id="ARBA00022723"/>
    </source>
</evidence>
<dbReference type="Gene3D" id="3.30.470.20">
    <property type="entry name" value="ATP-grasp fold, B domain"/>
    <property type="match status" value="1"/>
</dbReference>
<dbReference type="InterPro" id="IPR008279">
    <property type="entry name" value="PEP-util_enz_mobile_dom"/>
</dbReference>
<evidence type="ECO:0000256" key="10">
    <source>
        <dbReference type="ARBA" id="ARBA00022840"/>
    </source>
</evidence>
<name>A0A0S4L8U6_9BACT</name>
<evidence type="ECO:0000256" key="6">
    <source>
        <dbReference type="ARBA" id="ARBA00022679"/>
    </source>
</evidence>
<dbReference type="OrthoDB" id="9765468at2"/>
<gene>
    <name evidence="20" type="primary">ppdK</name>
    <name evidence="20" type="ORF">COMA2_120109</name>
</gene>
<dbReference type="Gene3D" id="3.50.30.10">
    <property type="entry name" value="Phosphohistidine domain"/>
    <property type="match status" value="1"/>
</dbReference>
<evidence type="ECO:0000256" key="16">
    <source>
        <dbReference type="SAM" id="MobiDB-lite"/>
    </source>
</evidence>
<evidence type="ECO:0000256" key="5">
    <source>
        <dbReference type="ARBA" id="ARBA00020138"/>
    </source>
</evidence>
<feature type="domain" description="PEP-utilising enzyme mobile" evidence="17">
    <location>
        <begin position="426"/>
        <end position="506"/>
    </location>
</feature>
<accession>A0A0S4L8U6</accession>
<comment type="cofactor">
    <cofactor evidence="1 12 15">
        <name>Mg(2+)</name>
        <dbReference type="ChEBI" id="CHEBI:18420"/>
    </cofactor>
</comment>
<feature type="binding site" evidence="14">
    <location>
        <position position="792"/>
    </location>
    <ligand>
        <name>substrate</name>
    </ligand>
</feature>
<dbReference type="STRING" id="1742973.COMA2_120109"/>
<dbReference type="PANTHER" id="PTHR22931">
    <property type="entry name" value="PHOSPHOENOLPYRUVATE DIKINASE-RELATED"/>
    <property type="match status" value="1"/>
</dbReference>
<evidence type="ECO:0000259" key="19">
    <source>
        <dbReference type="Pfam" id="PF02896"/>
    </source>
</evidence>
<keyword evidence="8" id="KW-0547">Nucleotide-binding</keyword>
<proteinExistence type="inferred from homology"/>
<dbReference type="InterPro" id="IPR000121">
    <property type="entry name" value="PEP_util_C"/>
</dbReference>
<feature type="binding site" evidence="14">
    <location>
        <position position="794"/>
    </location>
    <ligand>
        <name>substrate</name>
    </ligand>
</feature>
<dbReference type="Gene3D" id="3.20.20.60">
    <property type="entry name" value="Phosphoenolpyruvate-binding domains"/>
    <property type="match status" value="1"/>
</dbReference>
<evidence type="ECO:0000259" key="18">
    <source>
        <dbReference type="Pfam" id="PF01326"/>
    </source>
</evidence>
<evidence type="ECO:0000313" key="20">
    <source>
        <dbReference type="EMBL" id="CUS33177.1"/>
    </source>
</evidence>
<feature type="domain" description="Pyruvate phosphate dikinase AMP/ATP-binding" evidence="18">
    <location>
        <begin position="72"/>
        <end position="292"/>
    </location>
</feature>
<evidence type="ECO:0000256" key="11">
    <source>
        <dbReference type="ARBA" id="ARBA00022842"/>
    </source>
</evidence>
<keyword evidence="10" id="KW-0067">ATP-binding</keyword>
<dbReference type="Gene3D" id="1.10.189.10">
    <property type="entry name" value="Pyruvate Phosphate Dikinase, domain 2"/>
    <property type="match status" value="1"/>
</dbReference>
<dbReference type="PROSITE" id="PS00370">
    <property type="entry name" value="PEP_ENZYMES_PHOS_SITE"/>
    <property type="match status" value="1"/>
</dbReference>
<dbReference type="NCBIfam" id="NF004531">
    <property type="entry name" value="PRK05878.1"/>
    <property type="match status" value="1"/>
</dbReference>
<dbReference type="SUPFAM" id="SSF51621">
    <property type="entry name" value="Phosphoenolpyruvate/pyruvate domain"/>
    <property type="match status" value="1"/>
</dbReference>
<keyword evidence="20" id="KW-0670">Pyruvate</keyword>
<dbReference type="Pfam" id="PF00391">
    <property type="entry name" value="PEP-utilizers"/>
    <property type="match status" value="1"/>
</dbReference>
<comment type="similarity">
    <text evidence="3 12">Belongs to the PEP-utilizing enzyme family.</text>
</comment>
<comment type="catalytic activity">
    <reaction evidence="12">
        <text>pyruvate + phosphate + ATP = phosphoenolpyruvate + AMP + diphosphate + H(+)</text>
        <dbReference type="Rhea" id="RHEA:10756"/>
        <dbReference type="ChEBI" id="CHEBI:15361"/>
        <dbReference type="ChEBI" id="CHEBI:15378"/>
        <dbReference type="ChEBI" id="CHEBI:30616"/>
        <dbReference type="ChEBI" id="CHEBI:33019"/>
        <dbReference type="ChEBI" id="CHEBI:43474"/>
        <dbReference type="ChEBI" id="CHEBI:58702"/>
        <dbReference type="ChEBI" id="CHEBI:456215"/>
        <dbReference type="EC" id="2.7.9.1"/>
    </reaction>
</comment>